<dbReference type="FunFam" id="3.40.850.10:FF:000113">
    <property type="entry name" value="Kinesin-like protein"/>
    <property type="match status" value="1"/>
</dbReference>
<evidence type="ECO:0000256" key="1">
    <source>
        <dbReference type="ARBA" id="ARBA00022741"/>
    </source>
</evidence>
<dbReference type="SUPFAM" id="SSF52540">
    <property type="entry name" value="P-loop containing nucleoside triphosphate hydrolases"/>
    <property type="match status" value="1"/>
</dbReference>
<feature type="region of interest" description="Disordered" evidence="5">
    <location>
        <begin position="762"/>
        <end position="805"/>
    </location>
</feature>
<dbReference type="InterPro" id="IPR036961">
    <property type="entry name" value="Kinesin_motor_dom_sf"/>
</dbReference>
<keyword evidence="3" id="KW-0505">Motor protein</keyword>
<comment type="similarity">
    <text evidence="3">Belongs to the TRAFAC class myosin-kinesin ATPase superfamily. Kinesin family.</text>
</comment>
<dbReference type="PROSITE" id="PS50067">
    <property type="entry name" value="KINESIN_MOTOR_2"/>
    <property type="match status" value="1"/>
</dbReference>
<dbReference type="SMART" id="SM00129">
    <property type="entry name" value="KISc"/>
    <property type="match status" value="1"/>
</dbReference>
<organism evidence="8 9">
    <name type="scientific">Aphanomyces stellatus</name>
    <dbReference type="NCBI Taxonomy" id="120398"/>
    <lineage>
        <taxon>Eukaryota</taxon>
        <taxon>Sar</taxon>
        <taxon>Stramenopiles</taxon>
        <taxon>Oomycota</taxon>
        <taxon>Saprolegniomycetes</taxon>
        <taxon>Saprolegniales</taxon>
        <taxon>Verrucalvaceae</taxon>
        <taxon>Aphanomyces</taxon>
    </lineage>
</organism>
<dbReference type="PRINTS" id="PR00380">
    <property type="entry name" value="KINESINHEAVY"/>
</dbReference>
<keyword evidence="2 3" id="KW-0067">ATP-binding</keyword>
<feature type="compositionally biased region" description="Acidic residues" evidence="5">
    <location>
        <begin position="768"/>
        <end position="787"/>
    </location>
</feature>
<dbReference type="InterPro" id="IPR019821">
    <property type="entry name" value="Kinesin_motor_CS"/>
</dbReference>
<feature type="compositionally biased region" description="Polar residues" evidence="5">
    <location>
        <begin position="637"/>
        <end position="651"/>
    </location>
</feature>
<feature type="region of interest" description="Disordered" evidence="5">
    <location>
        <begin position="949"/>
        <end position="971"/>
    </location>
</feature>
<dbReference type="Gene3D" id="3.40.850.10">
    <property type="entry name" value="Kinesin motor domain"/>
    <property type="match status" value="1"/>
</dbReference>
<feature type="compositionally biased region" description="Low complexity" evidence="5">
    <location>
        <begin position="951"/>
        <end position="963"/>
    </location>
</feature>
<dbReference type="GO" id="GO:0007018">
    <property type="term" value="P:microtubule-based movement"/>
    <property type="evidence" value="ECO:0007669"/>
    <property type="project" value="InterPro"/>
</dbReference>
<protein>
    <submittedName>
        <fullName evidence="8">Aste57867_72 protein</fullName>
    </submittedName>
</protein>
<dbReference type="GO" id="GO:0008017">
    <property type="term" value="F:microtubule binding"/>
    <property type="evidence" value="ECO:0007669"/>
    <property type="project" value="InterPro"/>
</dbReference>
<evidence type="ECO:0000259" key="6">
    <source>
        <dbReference type="PROSITE" id="PS50067"/>
    </source>
</evidence>
<dbReference type="InterPro" id="IPR001752">
    <property type="entry name" value="Kinesin_motor_dom"/>
</dbReference>
<dbReference type="GO" id="GO:0005524">
    <property type="term" value="F:ATP binding"/>
    <property type="evidence" value="ECO:0007669"/>
    <property type="project" value="UniProtKB-UniRule"/>
</dbReference>
<reference evidence="8 9" key="1">
    <citation type="submission" date="2019-03" db="EMBL/GenBank/DDBJ databases">
        <authorList>
            <person name="Gaulin E."/>
            <person name="Dumas B."/>
        </authorList>
    </citation>
    <scope>NUCLEOTIDE SEQUENCE [LARGE SCALE GENOMIC DNA]</scope>
    <source>
        <strain evidence="8">CBS 568.67</strain>
    </source>
</reference>
<keyword evidence="9" id="KW-1185">Reference proteome</keyword>
<dbReference type="EMBL" id="VJMH01000003">
    <property type="protein sequence ID" value="KAF0720730.1"/>
    <property type="molecule type" value="Genomic_DNA"/>
</dbReference>
<evidence type="ECO:0000313" key="9">
    <source>
        <dbReference type="Proteomes" id="UP000332933"/>
    </source>
</evidence>
<keyword evidence="1 3" id="KW-0547">Nucleotide-binding</keyword>
<dbReference type="PANTHER" id="PTHR47972">
    <property type="entry name" value="KINESIN-LIKE PROTEIN KLP-3"/>
    <property type="match status" value="1"/>
</dbReference>
<dbReference type="PROSITE" id="PS00411">
    <property type="entry name" value="KINESIN_MOTOR_1"/>
    <property type="match status" value="1"/>
</dbReference>
<accession>A0A485K2X3</accession>
<dbReference type="Proteomes" id="UP000332933">
    <property type="component" value="Unassembled WGS sequence"/>
</dbReference>
<keyword evidence="4" id="KW-0175">Coiled coil</keyword>
<feature type="compositionally biased region" description="Polar residues" evidence="5">
    <location>
        <begin position="591"/>
        <end position="606"/>
    </location>
</feature>
<evidence type="ECO:0000256" key="3">
    <source>
        <dbReference type="PROSITE-ProRule" id="PRU00283"/>
    </source>
</evidence>
<evidence type="ECO:0000256" key="4">
    <source>
        <dbReference type="SAM" id="Coils"/>
    </source>
</evidence>
<evidence type="ECO:0000313" key="7">
    <source>
        <dbReference type="EMBL" id="KAF0720730.1"/>
    </source>
</evidence>
<evidence type="ECO:0000256" key="5">
    <source>
        <dbReference type="SAM" id="MobiDB-lite"/>
    </source>
</evidence>
<dbReference type="InterPro" id="IPR027640">
    <property type="entry name" value="Kinesin-like_fam"/>
</dbReference>
<name>A0A485K2X3_9STRA</name>
<feature type="compositionally biased region" description="Polar residues" evidence="5">
    <location>
        <begin position="559"/>
        <end position="581"/>
    </location>
</feature>
<dbReference type="GO" id="GO:0003777">
    <property type="term" value="F:microtubule motor activity"/>
    <property type="evidence" value="ECO:0007669"/>
    <property type="project" value="InterPro"/>
</dbReference>
<evidence type="ECO:0000313" key="8">
    <source>
        <dbReference type="EMBL" id="VFT77298.1"/>
    </source>
</evidence>
<dbReference type="PANTHER" id="PTHR47972:SF16">
    <property type="entry name" value="KINESIN-LIKE PROTEIN"/>
    <property type="match status" value="1"/>
</dbReference>
<feature type="coiled-coil region" evidence="4">
    <location>
        <begin position="977"/>
        <end position="1081"/>
    </location>
</feature>
<evidence type="ECO:0000256" key="2">
    <source>
        <dbReference type="ARBA" id="ARBA00022840"/>
    </source>
</evidence>
<feature type="domain" description="Kinesin motor" evidence="6">
    <location>
        <begin position="1095"/>
        <end position="1419"/>
    </location>
</feature>
<proteinExistence type="inferred from homology"/>
<dbReference type="InterPro" id="IPR027417">
    <property type="entry name" value="P-loop_NTPase"/>
</dbReference>
<dbReference type="CDD" id="cd01366">
    <property type="entry name" value="KISc_C_terminal"/>
    <property type="match status" value="1"/>
</dbReference>
<gene>
    <name evidence="8" type="primary">Aste57867_72</name>
    <name evidence="7" type="ORF">As57867_000072</name>
    <name evidence="8" type="ORF">ASTE57867_72</name>
</gene>
<dbReference type="Pfam" id="PF00225">
    <property type="entry name" value="Kinesin"/>
    <property type="match status" value="1"/>
</dbReference>
<sequence>MRMVPPNVDVGMLHPLSTTSGLLLAAGWASSSRRETARNGRRFSLPSLAAREMAHKTTAFHGGKVATATATTTAATAAVETAYIPVDLARAHLQRVVDDMHVLQAEHTRKMRAVVDRFTAIEATTKQHYEALVLDLKRRTLDRVTAFKHQYAQLQHDSAAAQLDAAAHIHALEETLQDHDRAHGEQWTMWRAESEARTADHVNEVAALRRAYETEQARLVALAKAQRDVAAQEVARCSLRLEDWRWEASPTVAPVLAPVWDDDTSFDEMDTMSCPPATTSEDDASASTTLLPNTDTTIDAIKSATDVTDAIESAVDDAASCLGRTMVVTELVDDVSHRADLAMLRHELAAAQVHAAHTQKLYDALAVDYQVAAVVFELVATVVENASSTPVHPLERASRVLPTWKRMLDQHLEPPKEYDNLIACETDMQCLKDQLDAMKTQSAVIYQKKTAAKQRIKDWLTEFQATNNREPTLADKAQVKELYVAFKQAEDDYNALKHDVTTTKDKYQATLAQVEALQSSDNMRQFPHHTLVAHLRAALDEAHVKLDAAHRHKTPPTHRPSTTPVGTIPSIQEQTRQTTPPSELERRPSLQGPSLTKTNSFKTRASSPRPAVEPPKTTSACDAVAAQVHPAGPIAQPTPSTSIQEQSNSTQGLVQDVLPTPSTSIQEQLNLTRGLVHDEMAAYTNVDAIAQPSTSIHEQSNCPQGLVAHDNTRSTELEVEIHTLRQAIATEHASAGQMREIQQALHEELLSWRVHFAALTPCTGDPNDTNDDIDGGDEDQTTEDDQEVDKSGGGNDMEAEPKGAMPIKESIESCQVAIEAGKAAWNQGDKAGCHKILQDACRGVVSALPGVAAAQVVVAAVTEAQTLVPAKAAVILRKALDTFVATAVVEVLKPEPKAKKSAVVPDSCILLLIRAQPEPSSPNTSAKAANEYKQKLKADRVKMNQLEQALAKASSGKGDPSSSSKDDGNDRVLTKKLADAEKKAQKALNDAQTQATRQVNALRSELDQATATTTQLTTQVQELTATVAALRGQTSQMTQMESEMTKLRDEAATASTLSTNLKSLTDQYAHLETQYKEEQALRKKYYNTIEDMKGKIRVYCRCRPMSSSELERGCHSCCRFLDDFTLEIDTSRGPRSFTYDAVFNPSHTQDQVFEDTKHLLQSALDGFNVCIFAYGQTGSGKTFTMTGTDSHPGITRRLIDLMFSSKESQANQVITYEASMLELYNDQLIDLLAQLDPSYKEDKAPKLDIKKNDKGMVVVANSVMKTCTTAEGTCKLFDAANKKRQVGATKMNAESSRSHSVFTILIENFNKTTKQTSVGKLSLVDLAGSERAGKTGATADRLKEAQAINKSLSALGDVISALSNNEKFIPYRNNKLTQLMQDSLGGNAKTLMFVNISPADYNQDETQTSLSYASRVKLITNQANKNSDSEEVAKLKQIIKQLKAGHDVDLNETLEAA</sequence>
<reference evidence="7" key="2">
    <citation type="submission" date="2019-06" db="EMBL/GenBank/DDBJ databases">
        <title>Genomics analysis of Aphanomyces spp. identifies a new class of oomycete effector associated with host adaptation.</title>
        <authorList>
            <person name="Gaulin E."/>
        </authorList>
    </citation>
    <scope>NUCLEOTIDE SEQUENCE</scope>
    <source>
        <strain evidence="7">CBS 578.67</strain>
    </source>
</reference>
<dbReference type="OrthoDB" id="3176171at2759"/>
<feature type="binding site" evidence="3">
    <location>
        <begin position="1175"/>
        <end position="1182"/>
    </location>
    <ligand>
        <name>ATP</name>
        <dbReference type="ChEBI" id="CHEBI:30616"/>
    </ligand>
</feature>
<dbReference type="EMBL" id="CAADRA010000003">
    <property type="protein sequence ID" value="VFT77298.1"/>
    <property type="molecule type" value="Genomic_DNA"/>
</dbReference>
<feature type="region of interest" description="Disordered" evidence="5">
    <location>
        <begin position="549"/>
        <end position="651"/>
    </location>
</feature>